<keyword evidence="2" id="KW-1185">Reference proteome</keyword>
<dbReference type="SUPFAM" id="SSF140500">
    <property type="entry name" value="BAS1536-like"/>
    <property type="match status" value="1"/>
</dbReference>
<proteinExistence type="predicted"/>
<evidence type="ECO:0000313" key="1">
    <source>
        <dbReference type="EMBL" id="RKP56140.1"/>
    </source>
</evidence>
<dbReference type="GO" id="GO:0043937">
    <property type="term" value="P:regulation of sporulation"/>
    <property type="evidence" value="ECO:0007669"/>
    <property type="project" value="InterPro"/>
</dbReference>
<dbReference type="Pfam" id="PF09388">
    <property type="entry name" value="SpoOE-like"/>
    <property type="match status" value="1"/>
</dbReference>
<dbReference type="GO" id="GO:0046983">
    <property type="term" value="F:protein dimerization activity"/>
    <property type="evidence" value="ECO:0007669"/>
    <property type="project" value="InterPro"/>
</dbReference>
<dbReference type="RefSeq" id="WP_120975107.1">
    <property type="nucleotide sequence ID" value="NZ_RBZM01000003.1"/>
</dbReference>
<name>A0A494Y2B7_9BACL</name>
<organism evidence="1 2">
    <name type="scientific">Cohnella endophytica</name>
    <dbReference type="NCBI Taxonomy" id="2419778"/>
    <lineage>
        <taxon>Bacteria</taxon>
        <taxon>Bacillati</taxon>
        <taxon>Bacillota</taxon>
        <taxon>Bacilli</taxon>
        <taxon>Bacillales</taxon>
        <taxon>Paenibacillaceae</taxon>
        <taxon>Cohnella</taxon>
    </lineage>
</organism>
<dbReference type="InterPro" id="IPR036638">
    <property type="entry name" value="HLH_DNA-bd_sf"/>
</dbReference>
<comment type="caution">
    <text evidence="1">The sequence shown here is derived from an EMBL/GenBank/DDBJ whole genome shotgun (WGS) entry which is preliminary data.</text>
</comment>
<dbReference type="OrthoDB" id="2680679at2"/>
<evidence type="ECO:0000313" key="2">
    <source>
        <dbReference type="Proteomes" id="UP000282076"/>
    </source>
</evidence>
<dbReference type="AlphaFoldDB" id="A0A494Y2B7"/>
<dbReference type="InterPro" id="IPR018540">
    <property type="entry name" value="Spo0E-like"/>
</dbReference>
<dbReference type="Proteomes" id="UP000282076">
    <property type="component" value="Unassembled WGS sequence"/>
</dbReference>
<dbReference type="EMBL" id="RBZM01000003">
    <property type="protein sequence ID" value="RKP56140.1"/>
    <property type="molecule type" value="Genomic_DNA"/>
</dbReference>
<protein>
    <submittedName>
        <fullName evidence="1">Aspartyl-phosphate phosphatase Spo0E family protein</fullName>
    </submittedName>
</protein>
<sequence length="85" mass="9924">MEGRTRALRNKIERLRNEMVLKFVQNGADLSDAEVLSLSQQLDELLNRYERSMKYEPNANPLSLKIGRFPAFAYKNGFRLMSCNR</sequence>
<reference evidence="1 2" key="1">
    <citation type="submission" date="2018-10" db="EMBL/GenBank/DDBJ databases">
        <title>Cohnella sp. M2MS4P-1, whole genome shotgun sequence.</title>
        <authorList>
            <person name="Tuo L."/>
        </authorList>
    </citation>
    <scope>NUCLEOTIDE SEQUENCE [LARGE SCALE GENOMIC DNA]</scope>
    <source>
        <strain evidence="1 2">M2MS4P-1</strain>
    </source>
</reference>
<dbReference type="Gene3D" id="4.10.280.10">
    <property type="entry name" value="Helix-loop-helix DNA-binding domain"/>
    <property type="match status" value="1"/>
</dbReference>
<gene>
    <name evidence="1" type="ORF">D7Z26_05710</name>
</gene>
<accession>A0A494Y2B7</accession>
<dbReference type="InterPro" id="IPR037208">
    <property type="entry name" value="Spo0E-like_sf"/>
</dbReference>